<organism evidence="3 4">
    <name type="scientific">Acidovorax delafieldii 2AN</name>
    <dbReference type="NCBI Taxonomy" id="573060"/>
    <lineage>
        <taxon>Bacteria</taxon>
        <taxon>Pseudomonadati</taxon>
        <taxon>Pseudomonadota</taxon>
        <taxon>Betaproteobacteria</taxon>
        <taxon>Burkholderiales</taxon>
        <taxon>Comamonadaceae</taxon>
        <taxon>Acidovorax</taxon>
    </lineage>
</organism>
<feature type="compositionally biased region" description="Basic residues" evidence="1">
    <location>
        <begin position="161"/>
        <end position="173"/>
    </location>
</feature>
<dbReference type="PATRIC" id="fig|573060.9.peg.962"/>
<gene>
    <name evidence="3" type="ORF">AcdelDRAFT_3990</name>
</gene>
<evidence type="ECO:0000256" key="2">
    <source>
        <dbReference type="SAM" id="Phobius"/>
    </source>
</evidence>
<dbReference type="AlphaFoldDB" id="C5TAR0"/>
<feature type="transmembrane region" description="Helical" evidence="2">
    <location>
        <begin position="15"/>
        <end position="36"/>
    </location>
</feature>
<evidence type="ECO:0008006" key="5">
    <source>
        <dbReference type="Google" id="ProtNLM"/>
    </source>
</evidence>
<proteinExistence type="predicted"/>
<evidence type="ECO:0000256" key="1">
    <source>
        <dbReference type="SAM" id="MobiDB-lite"/>
    </source>
</evidence>
<dbReference type="PANTHER" id="PTHR28008">
    <property type="entry name" value="DOMAIN PROTEIN, PUTATIVE (AFU_ORTHOLOGUE AFUA_3G10980)-RELATED"/>
    <property type="match status" value="1"/>
</dbReference>
<dbReference type="Proteomes" id="UP000003856">
    <property type="component" value="Unassembled WGS sequence"/>
</dbReference>
<protein>
    <recommendedName>
        <fullName evidence="5">VanZ family protein</fullName>
    </recommendedName>
</protein>
<comment type="caution">
    <text evidence="3">The sequence shown here is derived from an EMBL/GenBank/DDBJ whole genome shotgun (WGS) entry which is preliminary data.</text>
</comment>
<dbReference type="EMBL" id="ACQT01000267">
    <property type="protein sequence ID" value="EER58435.1"/>
    <property type="molecule type" value="Genomic_DNA"/>
</dbReference>
<feature type="transmembrane region" description="Helical" evidence="2">
    <location>
        <begin position="72"/>
        <end position="91"/>
    </location>
</feature>
<feature type="transmembrane region" description="Helical" evidence="2">
    <location>
        <begin position="48"/>
        <end position="65"/>
    </location>
</feature>
<evidence type="ECO:0000313" key="4">
    <source>
        <dbReference type="Proteomes" id="UP000003856"/>
    </source>
</evidence>
<reference evidence="3 4" key="1">
    <citation type="submission" date="2009-05" db="EMBL/GenBank/DDBJ databases">
        <title>The draft genome of Acidovorax delafieldii 2AN.</title>
        <authorList>
            <consortium name="US DOE Joint Genome Institute (JGI-PGF)"/>
            <person name="Lucas S."/>
            <person name="Copeland A."/>
            <person name="Lapidus A."/>
            <person name="Glavina del Rio T."/>
            <person name="Tice H."/>
            <person name="Bruce D."/>
            <person name="Goodwin L."/>
            <person name="Pitluck S."/>
            <person name="Larimer F."/>
            <person name="Land M.L."/>
            <person name="Hauser L."/>
            <person name="Shelobolina E.S."/>
            <person name="Picardal F."/>
            <person name="Roden E."/>
            <person name="Emerson D."/>
        </authorList>
    </citation>
    <scope>NUCLEOTIDE SEQUENCE [LARGE SCALE GENOMIC DNA]</scope>
    <source>
        <strain evidence="3 4">2AN</strain>
    </source>
</reference>
<keyword evidence="2" id="KW-0812">Transmembrane</keyword>
<feature type="compositionally biased region" description="Low complexity" evidence="1">
    <location>
        <begin position="132"/>
        <end position="150"/>
    </location>
</feature>
<keyword evidence="2" id="KW-0472">Membrane</keyword>
<evidence type="ECO:0000313" key="3">
    <source>
        <dbReference type="EMBL" id="EER58435.1"/>
    </source>
</evidence>
<name>C5TAR0_ACIDE</name>
<feature type="region of interest" description="Disordered" evidence="1">
    <location>
        <begin position="132"/>
        <end position="180"/>
    </location>
</feature>
<keyword evidence="2" id="KW-1133">Transmembrane helix</keyword>
<dbReference type="RefSeq" id="WP_005799721.1">
    <property type="nucleotide sequence ID" value="NZ_ACQT01000267.1"/>
</dbReference>
<sequence length="234" mass="24638">MKRAAPTRPGLQRGLAWGFWSLALCVAVLSLLPTAYLPPQVFSLWDKAQHALAFTALATLGLLAYPRRPWRVLAVLLAFGGAIELAQAATGWRYGEWADWLADAVGLAAGSALAWHPRRRMALSGTVAAGPTTASTTSAAATNAPLTPLGSLADRRGTGAPRRRAERGKRRRHTCLDGAQPDHPAGLGACGLQHAATGARWRPAGWGRPRGSCNSAPLAHTFQVMPAQCATPCG</sequence>
<dbReference type="PANTHER" id="PTHR28008:SF1">
    <property type="entry name" value="DOMAIN PROTEIN, PUTATIVE (AFU_ORTHOLOGUE AFUA_3G10980)-RELATED"/>
    <property type="match status" value="1"/>
</dbReference>
<keyword evidence="4" id="KW-1185">Reference proteome</keyword>
<accession>C5TAR0</accession>